<dbReference type="FunFam" id="1.10.287.130:FF:000001">
    <property type="entry name" value="Two-component sensor histidine kinase"/>
    <property type="match status" value="1"/>
</dbReference>
<feature type="modified residue" description="4-aspartylphosphate" evidence="7">
    <location>
        <position position="869"/>
    </location>
</feature>
<dbReference type="GO" id="GO:0000155">
    <property type="term" value="F:phosphorelay sensor kinase activity"/>
    <property type="evidence" value="ECO:0007669"/>
    <property type="project" value="InterPro"/>
</dbReference>
<dbReference type="EMBL" id="CP003221">
    <property type="protein sequence ID" value="EGJ48720.1"/>
    <property type="molecule type" value="Genomic_DNA"/>
</dbReference>
<evidence type="ECO:0000256" key="2">
    <source>
        <dbReference type="ARBA" id="ARBA00012438"/>
    </source>
</evidence>
<evidence type="ECO:0000256" key="7">
    <source>
        <dbReference type="PROSITE-ProRule" id="PRU00169"/>
    </source>
</evidence>
<dbReference type="PANTHER" id="PTHR45339:SF3">
    <property type="entry name" value="HISTIDINE KINASE"/>
    <property type="match status" value="1"/>
</dbReference>
<evidence type="ECO:0000256" key="4">
    <source>
        <dbReference type="ARBA" id="ARBA00022679"/>
    </source>
</evidence>
<dbReference type="Pfam" id="PF00072">
    <property type="entry name" value="Response_reg"/>
    <property type="match status" value="1"/>
</dbReference>
<dbReference type="PROSITE" id="PS50109">
    <property type="entry name" value="HIS_KIN"/>
    <property type="match status" value="1"/>
</dbReference>
<comment type="catalytic activity">
    <reaction evidence="1">
        <text>ATP + protein L-histidine = ADP + protein N-phospho-L-histidine.</text>
        <dbReference type="EC" id="2.7.13.3"/>
    </reaction>
</comment>
<evidence type="ECO:0000259" key="11">
    <source>
        <dbReference type="PROSITE" id="PS50112"/>
    </source>
</evidence>
<dbReference type="SUPFAM" id="SSF55785">
    <property type="entry name" value="PYP-like sensor domain (PAS domain)"/>
    <property type="match status" value="4"/>
</dbReference>
<dbReference type="STRING" id="690850.Desaf_0364"/>
<evidence type="ECO:0000256" key="1">
    <source>
        <dbReference type="ARBA" id="ARBA00000085"/>
    </source>
</evidence>
<dbReference type="InterPro" id="IPR003661">
    <property type="entry name" value="HisK_dim/P_dom"/>
</dbReference>
<dbReference type="Proteomes" id="UP000007844">
    <property type="component" value="Chromosome"/>
</dbReference>
<dbReference type="AlphaFoldDB" id="F3YVI4"/>
<protein>
    <recommendedName>
        <fullName evidence="2">histidine kinase</fullName>
        <ecNumber evidence="2">2.7.13.3</ecNumber>
    </recommendedName>
</protein>
<feature type="domain" description="PAS" evidence="11">
    <location>
        <begin position="303"/>
        <end position="373"/>
    </location>
</feature>
<dbReference type="CDD" id="cd17546">
    <property type="entry name" value="REC_hyHK_CKI1_RcsC-like"/>
    <property type="match status" value="1"/>
</dbReference>
<dbReference type="SUPFAM" id="SSF47384">
    <property type="entry name" value="Homodimeric domain of signal transducing histidine kinase"/>
    <property type="match status" value="1"/>
</dbReference>
<dbReference type="InterPro" id="IPR001610">
    <property type="entry name" value="PAC"/>
</dbReference>
<dbReference type="Gene3D" id="3.40.50.2300">
    <property type="match status" value="1"/>
</dbReference>
<dbReference type="PROSITE" id="PS50112">
    <property type="entry name" value="PAS"/>
    <property type="match status" value="4"/>
</dbReference>
<dbReference type="Gene3D" id="3.30.565.10">
    <property type="entry name" value="Histidine kinase-like ATPase, C-terminal domain"/>
    <property type="match status" value="1"/>
</dbReference>
<dbReference type="InterPro" id="IPR011006">
    <property type="entry name" value="CheY-like_superfamily"/>
</dbReference>
<evidence type="ECO:0000313" key="14">
    <source>
        <dbReference type="Proteomes" id="UP000007844"/>
    </source>
</evidence>
<sequence>MSEPDFKRIVESAPDTIIVFGPDGRYEYVSPAIREATGGLLTPEYLVGKHPREIVHNSNDLLRMMESAQTRAKETGRDQVLFFDFETPIGTRHFQAVIRPERTCQGQVESFLSIVRDVSEIRRLQEELAAAKAKAEEQAEALKRSNRALERLYQEVEKRVGERTVDLEAEIAERRRSEERLRESEELYRGLFESVSEAIFLVRQSDGQILMANETASTMYRYSREELLRLKNMDVSAEPQATKQATHHFMSYIPVRYHCKKDGLVFPVEITASNIVFQGETAHIIAIRDISERMHSEKKLQEGEERYRAVVEDLTEFVTRFTRAGVITFVNEAVCRFHDTPAENVLGKNLFDLLPSSVSDELRRQLASATPEQPLVFLTHPINSPSGEKRWQEWTNRALFDESGKIIEYQGVGRDITEQRYAQEALARREQEFRNLADNAPDPIVRYNRDVVRTYANAALSLALDVPYSELIGQGLSGTPISAEARQDYEQAVREVFDSGEEKIFVLQLNPKKGSLHIQYRLTPEYSEDGQVESVLAIGRDITDLLRLEQELRQAKETAESASRAKSTFLSNMSHEIRTPLNSIQSVIELLPSLDISEEAASYVRIAEQSASHLLRLINNLLDLSRIESGKTELARKPFEPRHLLQAILRPLAVTAGTKGLDLAVAVADDVPVRLMGDELRLGQILMNLVGNAIKYTDTGRISISVKRDAACGREDGRIRLLFSVKDTGIGIHQDRCEHIFEGFRHVLDLDRPSSESAGLGLQISTQLVEQMGGRIWVESELGQGSTFCFTVVLEVAEAGTCESKQPARTPQSTAPRPLRILLVEDNLINQMLTSEILSRRGHDVATASGGQEALDALACGRFDVVLMDVNMPGMDGIETTRHIREGRTGDPGVPIVAMTAFGLDEDRERFLQAGMNEHISKPFAMAELEKVLAGISSRARTAAS</sequence>
<organism evidence="13 14">
    <name type="scientific">Desulfocurvibacter africanus subsp. africanus str. Walvis Bay</name>
    <dbReference type="NCBI Taxonomy" id="690850"/>
    <lineage>
        <taxon>Bacteria</taxon>
        <taxon>Pseudomonadati</taxon>
        <taxon>Thermodesulfobacteriota</taxon>
        <taxon>Desulfovibrionia</taxon>
        <taxon>Desulfovibrionales</taxon>
        <taxon>Desulfovibrionaceae</taxon>
        <taxon>Desulfocurvibacter</taxon>
    </lineage>
</organism>
<keyword evidence="8" id="KW-0175">Coiled coil</keyword>
<dbReference type="InterPro" id="IPR003594">
    <property type="entry name" value="HATPase_dom"/>
</dbReference>
<dbReference type="SUPFAM" id="SSF55874">
    <property type="entry name" value="ATPase domain of HSP90 chaperone/DNA topoisomerase II/histidine kinase"/>
    <property type="match status" value="1"/>
</dbReference>
<dbReference type="HOGENOM" id="CLU_000445_114_15_7"/>
<evidence type="ECO:0000259" key="10">
    <source>
        <dbReference type="PROSITE" id="PS50110"/>
    </source>
</evidence>
<dbReference type="InterPro" id="IPR004358">
    <property type="entry name" value="Sig_transdc_His_kin-like_C"/>
</dbReference>
<dbReference type="Pfam" id="PF00512">
    <property type="entry name" value="HisKA"/>
    <property type="match status" value="1"/>
</dbReference>
<dbReference type="SMART" id="SM00388">
    <property type="entry name" value="HisKA"/>
    <property type="match status" value="1"/>
</dbReference>
<proteinExistence type="predicted"/>
<dbReference type="InterPro" id="IPR013656">
    <property type="entry name" value="PAS_4"/>
</dbReference>
<dbReference type="KEGG" id="daf:Desaf_0364"/>
<dbReference type="InterPro" id="IPR000700">
    <property type="entry name" value="PAS-assoc_C"/>
</dbReference>
<keyword evidence="3 7" id="KW-0597">Phosphoprotein</keyword>
<dbReference type="InterPro" id="IPR005467">
    <property type="entry name" value="His_kinase_dom"/>
</dbReference>
<dbReference type="Gene3D" id="3.30.450.20">
    <property type="entry name" value="PAS domain"/>
    <property type="match status" value="4"/>
</dbReference>
<dbReference type="PROSITE" id="PS50110">
    <property type="entry name" value="RESPONSE_REGULATORY"/>
    <property type="match status" value="1"/>
</dbReference>
<feature type="domain" description="Response regulatory" evidence="10">
    <location>
        <begin position="820"/>
        <end position="937"/>
    </location>
</feature>
<feature type="domain" description="PAS" evidence="11">
    <location>
        <begin position="429"/>
        <end position="500"/>
    </location>
</feature>
<dbReference type="SMART" id="SM00448">
    <property type="entry name" value="REC"/>
    <property type="match status" value="1"/>
</dbReference>
<dbReference type="PROSITE" id="PS50113">
    <property type="entry name" value="PAC"/>
    <property type="match status" value="2"/>
</dbReference>
<evidence type="ECO:0000313" key="13">
    <source>
        <dbReference type="EMBL" id="EGJ48720.1"/>
    </source>
</evidence>
<feature type="domain" description="Histidine kinase" evidence="9">
    <location>
        <begin position="572"/>
        <end position="796"/>
    </location>
</feature>
<dbReference type="NCBIfam" id="TIGR00229">
    <property type="entry name" value="sensory_box"/>
    <property type="match status" value="4"/>
</dbReference>
<feature type="domain" description="PAS" evidence="11">
    <location>
        <begin position="184"/>
        <end position="228"/>
    </location>
</feature>
<dbReference type="RefSeq" id="WP_014258569.1">
    <property type="nucleotide sequence ID" value="NC_016629.1"/>
</dbReference>
<dbReference type="InterPro" id="IPR000014">
    <property type="entry name" value="PAS"/>
</dbReference>
<dbReference type="EC" id="2.7.13.3" evidence="2"/>
<dbReference type="SUPFAM" id="SSF52172">
    <property type="entry name" value="CheY-like"/>
    <property type="match status" value="1"/>
</dbReference>
<keyword evidence="14" id="KW-1185">Reference proteome</keyword>
<dbReference type="InterPro" id="IPR036097">
    <property type="entry name" value="HisK_dim/P_sf"/>
</dbReference>
<dbReference type="InterPro" id="IPR036890">
    <property type="entry name" value="HATPase_C_sf"/>
</dbReference>
<dbReference type="CDD" id="cd00082">
    <property type="entry name" value="HisKA"/>
    <property type="match status" value="1"/>
</dbReference>
<dbReference type="PRINTS" id="PR00344">
    <property type="entry name" value="BCTRLSENSOR"/>
</dbReference>
<evidence type="ECO:0000256" key="6">
    <source>
        <dbReference type="ARBA" id="ARBA00023012"/>
    </source>
</evidence>
<gene>
    <name evidence="13" type="ORF">Desaf_0364</name>
</gene>
<accession>F3YVI4</accession>
<evidence type="ECO:0000256" key="5">
    <source>
        <dbReference type="ARBA" id="ARBA00022777"/>
    </source>
</evidence>
<evidence type="ECO:0000256" key="8">
    <source>
        <dbReference type="SAM" id="Coils"/>
    </source>
</evidence>
<dbReference type="FunFam" id="3.30.565.10:FF:000010">
    <property type="entry name" value="Sensor histidine kinase RcsC"/>
    <property type="match status" value="1"/>
</dbReference>
<dbReference type="CDD" id="cd16922">
    <property type="entry name" value="HATPase_EvgS-ArcB-TorS-like"/>
    <property type="match status" value="1"/>
</dbReference>
<name>F3YVI4_DESAF</name>
<dbReference type="Gene3D" id="1.10.287.130">
    <property type="match status" value="1"/>
</dbReference>
<evidence type="ECO:0000259" key="9">
    <source>
        <dbReference type="PROSITE" id="PS50109"/>
    </source>
</evidence>
<evidence type="ECO:0000256" key="3">
    <source>
        <dbReference type="ARBA" id="ARBA00022553"/>
    </source>
</evidence>
<feature type="domain" description="PAC" evidence="12">
    <location>
        <begin position="500"/>
        <end position="554"/>
    </location>
</feature>
<dbReference type="Pfam" id="PF08448">
    <property type="entry name" value="PAS_4"/>
    <property type="match status" value="3"/>
</dbReference>
<keyword evidence="4" id="KW-0808">Transferase</keyword>
<dbReference type="SMART" id="SM00091">
    <property type="entry name" value="PAS"/>
    <property type="match status" value="4"/>
</dbReference>
<dbReference type="InterPro" id="IPR001789">
    <property type="entry name" value="Sig_transdc_resp-reg_receiver"/>
</dbReference>
<dbReference type="SMART" id="SM00387">
    <property type="entry name" value="HATPase_c"/>
    <property type="match status" value="1"/>
</dbReference>
<dbReference type="PANTHER" id="PTHR45339">
    <property type="entry name" value="HYBRID SIGNAL TRANSDUCTION HISTIDINE KINASE J"/>
    <property type="match status" value="1"/>
</dbReference>
<dbReference type="SMART" id="SM00086">
    <property type="entry name" value="PAC"/>
    <property type="match status" value="5"/>
</dbReference>
<keyword evidence="6" id="KW-0902">Two-component regulatory system</keyword>
<dbReference type="InterPro" id="IPR035965">
    <property type="entry name" value="PAS-like_dom_sf"/>
</dbReference>
<dbReference type="CDD" id="cd00130">
    <property type="entry name" value="PAS"/>
    <property type="match status" value="4"/>
</dbReference>
<feature type="domain" description="PAS" evidence="11">
    <location>
        <begin position="2"/>
        <end position="38"/>
    </location>
</feature>
<dbReference type="Pfam" id="PF13426">
    <property type="entry name" value="PAS_9"/>
    <property type="match status" value="1"/>
</dbReference>
<keyword evidence="5 13" id="KW-0418">Kinase</keyword>
<dbReference type="Pfam" id="PF02518">
    <property type="entry name" value="HATPase_c"/>
    <property type="match status" value="1"/>
</dbReference>
<evidence type="ECO:0000259" key="12">
    <source>
        <dbReference type="PROSITE" id="PS50113"/>
    </source>
</evidence>
<feature type="domain" description="PAC" evidence="12">
    <location>
        <begin position="371"/>
        <end position="428"/>
    </location>
</feature>
<dbReference type="eggNOG" id="COG5002">
    <property type="taxonomic scope" value="Bacteria"/>
</dbReference>
<reference evidence="13 14" key="1">
    <citation type="journal article" date="2011" name="J. Bacteriol.">
        <title>Genome sequence of the mercury-methylating and pleomorphic Desulfovibrio africanus Strain Walvis Bay.</title>
        <authorList>
            <person name="Brown S.D."/>
            <person name="Wall J.D."/>
            <person name="Kucken A.M."/>
            <person name="Gilmour C.C."/>
            <person name="Podar M."/>
            <person name="Brandt C.C."/>
            <person name="Teshima H."/>
            <person name="Detter J.C."/>
            <person name="Han C.S."/>
            <person name="Land M.L."/>
            <person name="Lucas S."/>
            <person name="Han J."/>
            <person name="Pennacchio L."/>
            <person name="Nolan M."/>
            <person name="Pitluck S."/>
            <person name="Woyke T."/>
            <person name="Goodwin L."/>
            <person name="Palumbo A.V."/>
            <person name="Elias D.A."/>
        </authorList>
    </citation>
    <scope>NUCLEOTIDE SEQUENCE [LARGE SCALE GENOMIC DNA]</scope>
    <source>
        <strain evidence="13 14">Walvis Bay</strain>
    </source>
</reference>
<feature type="coiled-coil region" evidence="8">
    <location>
        <begin position="114"/>
        <end position="187"/>
    </location>
</feature>